<name>B8A741_ORYSI</name>
<organism evidence="2 3">
    <name type="scientific">Oryza sativa subsp. indica</name>
    <name type="common">Rice</name>
    <dbReference type="NCBI Taxonomy" id="39946"/>
    <lineage>
        <taxon>Eukaryota</taxon>
        <taxon>Viridiplantae</taxon>
        <taxon>Streptophyta</taxon>
        <taxon>Embryophyta</taxon>
        <taxon>Tracheophyta</taxon>
        <taxon>Spermatophyta</taxon>
        <taxon>Magnoliopsida</taxon>
        <taxon>Liliopsida</taxon>
        <taxon>Poales</taxon>
        <taxon>Poaceae</taxon>
        <taxon>BOP clade</taxon>
        <taxon>Oryzoideae</taxon>
        <taxon>Oryzeae</taxon>
        <taxon>Oryzinae</taxon>
        <taxon>Oryza</taxon>
        <taxon>Oryza sativa</taxon>
    </lineage>
</organism>
<dbReference type="Proteomes" id="UP000007015">
    <property type="component" value="Chromosome 1"/>
</dbReference>
<evidence type="ECO:0000313" key="2">
    <source>
        <dbReference type="EMBL" id="EEC70532.1"/>
    </source>
</evidence>
<feature type="region of interest" description="Disordered" evidence="1">
    <location>
        <begin position="19"/>
        <end position="43"/>
    </location>
</feature>
<feature type="region of interest" description="Disordered" evidence="1">
    <location>
        <begin position="134"/>
        <end position="154"/>
    </location>
</feature>
<feature type="compositionally biased region" description="Polar residues" evidence="1">
    <location>
        <begin position="24"/>
        <end position="34"/>
    </location>
</feature>
<keyword evidence="3" id="KW-1185">Reference proteome</keyword>
<dbReference type="Gramene" id="BGIOSGA003391-TA">
    <property type="protein sequence ID" value="BGIOSGA003391-PA"/>
    <property type="gene ID" value="BGIOSGA003391"/>
</dbReference>
<protein>
    <submittedName>
        <fullName evidence="2">Uncharacterized protein</fullName>
    </submittedName>
</protein>
<dbReference type="HOGENOM" id="CLU_1241844_0_0_1"/>
<accession>B8A741</accession>
<feature type="region of interest" description="Disordered" evidence="1">
    <location>
        <begin position="173"/>
        <end position="210"/>
    </location>
</feature>
<evidence type="ECO:0000313" key="3">
    <source>
        <dbReference type="Proteomes" id="UP000007015"/>
    </source>
</evidence>
<gene>
    <name evidence="2" type="ORF">OsI_01653</name>
</gene>
<evidence type="ECO:0000256" key="1">
    <source>
        <dbReference type="SAM" id="MobiDB-lite"/>
    </source>
</evidence>
<reference evidence="2 3" key="1">
    <citation type="journal article" date="2005" name="PLoS Biol.">
        <title>The genomes of Oryza sativa: a history of duplications.</title>
        <authorList>
            <person name="Yu J."/>
            <person name="Wang J."/>
            <person name="Lin W."/>
            <person name="Li S."/>
            <person name="Li H."/>
            <person name="Zhou J."/>
            <person name="Ni P."/>
            <person name="Dong W."/>
            <person name="Hu S."/>
            <person name="Zeng C."/>
            <person name="Zhang J."/>
            <person name="Zhang Y."/>
            <person name="Li R."/>
            <person name="Xu Z."/>
            <person name="Li S."/>
            <person name="Li X."/>
            <person name="Zheng H."/>
            <person name="Cong L."/>
            <person name="Lin L."/>
            <person name="Yin J."/>
            <person name="Geng J."/>
            <person name="Li G."/>
            <person name="Shi J."/>
            <person name="Liu J."/>
            <person name="Lv H."/>
            <person name="Li J."/>
            <person name="Wang J."/>
            <person name="Deng Y."/>
            <person name="Ran L."/>
            <person name="Shi X."/>
            <person name="Wang X."/>
            <person name="Wu Q."/>
            <person name="Li C."/>
            <person name="Ren X."/>
            <person name="Wang J."/>
            <person name="Wang X."/>
            <person name="Li D."/>
            <person name="Liu D."/>
            <person name="Zhang X."/>
            <person name="Ji Z."/>
            <person name="Zhao W."/>
            <person name="Sun Y."/>
            <person name="Zhang Z."/>
            <person name="Bao J."/>
            <person name="Han Y."/>
            <person name="Dong L."/>
            <person name="Ji J."/>
            <person name="Chen P."/>
            <person name="Wu S."/>
            <person name="Liu J."/>
            <person name="Xiao Y."/>
            <person name="Bu D."/>
            <person name="Tan J."/>
            <person name="Yang L."/>
            <person name="Ye C."/>
            <person name="Zhang J."/>
            <person name="Xu J."/>
            <person name="Zhou Y."/>
            <person name="Yu Y."/>
            <person name="Zhang B."/>
            <person name="Zhuang S."/>
            <person name="Wei H."/>
            <person name="Liu B."/>
            <person name="Lei M."/>
            <person name="Yu H."/>
            <person name="Li Y."/>
            <person name="Xu H."/>
            <person name="Wei S."/>
            <person name="He X."/>
            <person name="Fang L."/>
            <person name="Zhang Z."/>
            <person name="Zhang Y."/>
            <person name="Huang X."/>
            <person name="Su Z."/>
            <person name="Tong W."/>
            <person name="Li J."/>
            <person name="Tong Z."/>
            <person name="Li S."/>
            <person name="Ye J."/>
            <person name="Wang L."/>
            <person name="Fang L."/>
            <person name="Lei T."/>
            <person name="Chen C."/>
            <person name="Chen H."/>
            <person name="Xu Z."/>
            <person name="Li H."/>
            <person name="Huang H."/>
            <person name="Zhang F."/>
            <person name="Xu H."/>
            <person name="Li N."/>
            <person name="Zhao C."/>
            <person name="Li S."/>
            <person name="Dong L."/>
            <person name="Huang Y."/>
            <person name="Li L."/>
            <person name="Xi Y."/>
            <person name="Qi Q."/>
            <person name="Li W."/>
            <person name="Zhang B."/>
            <person name="Hu W."/>
            <person name="Zhang Y."/>
            <person name="Tian X."/>
            <person name="Jiao Y."/>
            <person name="Liang X."/>
            <person name="Jin J."/>
            <person name="Gao L."/>
            <person name="Zheng W."/>
            <person name="Hao B."/>
            <person name="Liu S."/>
            <person name="Wang W."/>
            <person name="Yuan L."/>
            <person name="Cao M."/>
            <person name="McDermott J."/>
            <person name="Samudrala R."/>
            <person name="Wang J."/>
            <person name="Wong G.K."/>
            <person name="Yang H."/>
        </authorList>
    </citation>
    <scope>NUCLEOTIDE SEQUENCE [LARGE SCALE GENOMIC DNA]</scope>
    <source>
        <strain evidence="3">cv. 93-11</strain>
    </source>
</reference>
<dbReference type="AlphaFoldDB" id="B8A741"/>
<feature type="compositionally biased region" description="Polar residues" evidence="1">
    <location>
        <begin position="135"/>
        <end position="145"/>
    </location>
</feature>
<proteinExistence type="predicted"/>
<sequence length="223" mass="23631">MPRSEAGFEFVPRAEAAPPIEVHNNYSRSEQPTSARPHAGVPPTRLLCPGVTSTVESMEPLSQRILRGCWSRGGIGGVESGIQAPNGPSHQAMAIGLIQDDKAAARHIRPSPPHIAPSGLRRAGGASFAWGKTTAPRSVETQSAASPVAAPATERENAAANFLSQPPTDAPFLHAGRLPPPSHALPRLLRHASRPPLRESQSAPRQPGFVRLPLPSCRRLLLG</sequence>
<dbReference type="EMBL" id="CM000126">
    <property type="protein sequence ID" value="EEC70532.1"/>
    <property type="molecule type" value="Genomic_DNA"/>
</dbReference>